<dbReference type="PANTHER" id="PTHR10742:SF415">
    <property type="entry name" value="CHROMOSOME UNDETERMINED SCAFFOLD_56, WHOLE GENOME SHOTGUN SEQUENCE"/>
    <property type="match status" value="1"/>
</dbReference>
<dbReference type="VEuPathDB" id="CryptoDB:Vbra_505"/>
<feature type="region of interest" description="Disordered" evidence="1">
    <location>
        <begin position="1"/>
        <end position="32"/>
    </location>
</feature>
<reference evidence="3 4" key="1">
    <citation type="submission" date="2014-11" db="EMBL/GenBank/DDBJ databases">
        <authorList>
            <person name="Zhu J."/>
            <person name="Qi W."/>
            <person name="Song R."/>
        </authorList>
    </citation>
    <scope>NUCLEOTIDE SEQUENCE [LARGE SCALE GENOMIC DNA]</scope>
</reference>
<dbReference type="InParanoid" id="A0A0G4GRH5"/>
<dbReference type="Pfam" id="PF01593">
    <property type="entry name" value="Amino_oxidase"/>
    <property type="match status" value="1"/>
</dbReference>
<feature type="compositionally biased region" description="Polar residues" evidence="1">
    <location>
        <begin position="1"/>
        <end position="20"/>
    </location>
</feature>
<dbReference type="STRING" id="1169540.A0A0G4GRH5"/>
<dbReference type="SUPFAM" id="SSF51905">
    <property type="entry name" value="FAD/NAD(P)-binding domain"/>
    <property type="match status" value="1"/>
</dbReference>
<feature type="non-terminal residue" evidence="3">
    <location>
        <position position="1"/>
    </location>
</feature>
<dbReference type="Gene3D" id="3.90.660.10">
    <property type="match status" value="1"/>
</dbReference>
<name>A0A0G4GRH5_VITBC</name>
<evidence type="ECO:0000313" key="3">
    <source>
        <dbReference type="EMBL" id="CEM33150.1"/>
    </source>
</evidence>
<gene>
    <name evidence="3" type="ORF">Vbra_505</name>
</gene>
<dbReference type="PANTHER" id="PTHR10742">
    <property type="entry name" value="FLAVIN MONOAMINE OXIDASE"/>
    <property type="match status" value="1"/>
</dbReference>
<evidence type="ECO:0000313" key="4">
    <source>
        <dbReference type="Proteomes" id="UP000041254"/>
    </source>
</evidence>
<organism evidence="3 4">
    <name type="scientific">Vitrella brassicaformis (strain CCMP3155)</name>
    <dbReference type="NCBI Taxonomy" id="1169540"/>
    <lineage>
        <taxon>Eukaryota</taxon>
        <taxon>Sar</taxon>
        <taxon>Alveolata</taxon>
        <taxon>Colpodellida</taxon>
        <taxon>Vitrellaceae</taxon>
        <taxon>Vitrella</taxon>
    </lineage>
</organism>
<dbReference type="SUPFAM" id="SSF54373">
    <property type="entry name" value="FAD-linked reductases, C-terminal domain"/>
    <property type="match status" value="1"/>
</dbReference>
<dbReference type="OrthoDB" id="406280at2759"/>
<protein>
    <recommendedName>
        <fullName evidence="2">Amine oxidase domain-containing protein</fullName>
    </recommendedName>
</protein>
<keyword evidence="4" id="KW-1185">Reference proteome</keyword>
<dbReference type="EMBL" id="CDMY01000772">
    <property type="protein sequence ID" value="CEM33150.1"/>
    <property type="molecule type" value="Genomic_DNA"/>
</dbReference>
<dbReference type="InterPro" id="IPR050281">
    <property type="entry name" value="Flavin_monoamine_oxidase"/>
</dbReference>
<dbReference type="AlphaFoldDB" id="A0A0G4GRH5"/>
<dbReference type="InterPro" id="IPR036188">
    <property type="entry name" value="FAD/NAD-bd_sf"/>
</dbReference>
<accession>A0A0G4GRH5</accession>
<proteinExistence type="predicted"/>
<feature type="domain" description="Amine oxidase" evidence="2">
    <location>
        <begin position="211"/>
        <end position="516"/>
    </location>
</feature>
<dbReference type="InterPro" id="IPR002937">
    <property type="entry name" value="Amino_oxidase"/>
</dbReference>
<dbReference type="Proteomes" id="UP000041254">
    <property type="component" value="Unassembled WGS sequence"/>
</dbReference>
<evidence type="ECO:0000259" key="2">
    <source>
        <dbReference type="Pfam" id="PF01593"/>
    </source>
</evidence>
<evidence type="ECO:0000256" key="1">
    <source>
        <dbReference type="SAM" id="MobiDB-lite"/>
    </source>
</evidence>
<sequence>SGPDNTSRPTKAASTRNKSPSRPPAAQRDAPATVTSVLPLPDVYHSDISCGLAMGDNAADLESVFRKYLPVVRQRLGYGGAGDWDEMDERIIDKMKGTDWAMCATAADLDAHYEHFVDLLCRYPSPLYHTDVWRWEEPLDASHQDHIRHKHIRYLTAAPDTWDDDARYAQDRDAFLHEYAAGVQEQAAFMPQQGLEACVPNKTEEHLSRKDWLVVNGFGKLVIEPLLSEIGGRADVHYGCGVVGVAYGGGDVGGGGLMEVTLADDATAPKKVYRCRYVVATLPLGVLQASLKCHRRQHQIDQSDTLQRSLVGFDPPLSAGKRASIGRLGMGTHGKIFLRFAATRGGGHTDHGSDESGHEHPFWREYGSRVNIATTKADYPIQILNLHPYGRSGTLCVHVYPPLSIGYNGKDDKQVVDDCLDVLRAMFKHLQQHLGEGVDVLPRLLDWKVTHWDTEPEALGSYSYIAKGSDEADIVELSSPEYDGHLILAGEATSREGHQCVTGAWLSGQRAAKHVIKHNSNINNQNTP</sequence>
<dbReference type="GO" id="GO:0016491">
    <property type="term" value="F:oxidoreductase activity"/>
    <property type="evidence" value="ECO:0007669"/>
    <property type="project" value="InterPro"/>
</dbReference>